<keyword evidence="3" id="KW-0812">Transmembrane</keyword>
<keyword evidence="3" id="KW-0472">Membrane</keyword>
<keyword evidence="2" id="KW-0460">Magnesium</keyword>
<dbReference type="Gene3D" id="1.10.1200.270">
    <property type="entry name" value="Methyltransferase, alpha-helical capping domain"/>
    <property type="match status" value="1"/>
</dbReference>
<keyword evidence="1" id="KW-0479">Metal-binding</keyword>
<name>A0AAX6IDH6_IRIPA</name>
<sequence>MDMVRNFHMAQGLGETSYAHNSRLQVVTELLYLCNYFESSTYSISFLICLLFFFFFFFYCCMPPFSQMFQKEIIETVMDITLSSAMEACAAETAPAAVCIADLRCSSGRNTLSVVESIIRAVCERRRKATQQLPEFMVFLNDLPSNDFNALFSLVPEFVQNLKAEHDNGGGILVSVAGAPGSFYGRLFPSSSLHFITSFTSLQWLSQVPAGLLNKGDPINKGNVYMSPASPPSVVTRYFEQFQEDFSMFLRSRSQELVVGGRMVLSMLGRRSHDIHKKINEFPLYEALSKSLSIFVSQKLVAEEKVDSFNFPIYTPSTQELEDQVYREGSFTINSMKQYYKDWMFENAPNMLSKTFRAANESFICHHFGEEIIEPLFETHTQVLYERLMAGEDIGLCQITVVLCKSATR</sequence>
<keyword evidence="5" id="KW-1185">Reference proteome</keyword>
<evidence type="ECO:0000256" key="3">
    <source>
        <dbReference type="SAM" id="Phobius"/>
    </source>
</evidence>
<reference evidence="4" key="2">
    <citation type="submission" date="2023-04" db="EMBL/GenBank/DDBJ databases">
        <authorList>
            <person name="Bruccoleri R.E."/>
            <person name="Oakeley E.J."/>
            <person name="Faust A.-M."/>
            <person name="Dessus-Babus S."/>
            <person name="Altorfer M."/>
            <person name="Burckhardt D."/>
            <person name="Oertli M."/>
            <person name="Naumann U."/>
            <person name="Petersen F."/>
            <person name="Wong J."/>
        </authorList>
    </citation>
    <scope>NUCLEOTIDE SEQUENCE</scope>
    <source>
        <strain evidence="4">GSM-AAB239-AS_SAM_17_03QT</strain>
        <tissue evidence="4">Leaf</tissue>
    </source>
</reference>
<feature type="transmembrane region" description="Helical" evidence="3">
    <location>
        <begin position="42"/>
        <end position="61"/>
    </location>
</feature>
<dbReference type="SUPFAM" id="SSF53335">
    <property type="entry name" value="S-adenosyl-L-methionine-dependent methyltransferases"/>
    <property type="match status" value="1"/>
</dbReference>
<dbReference type="Proteomes" id="UP001140949">
    <property type="component" value="Unassembled WGS sequence"/>
</dbReference>
<dbReference type="Gene3D" id="3.40.50.150">
    <property type="entry name" value="Vaccinia Virus protein VP39"/>
    <property type="match status" value="1"/>
</dbReference>
<protein>
    <submittedName>
        <fullName evidence="4">Salicylate carboxymethyltransferase-like</fullName>
    </submittedName>
</protein>
<evidence type="ECO:0000256" key="1">
    <source>
        <dbReference type="ARBA" id="ARBA00022723"/>
    </source>
</evidence>
<reference evidence="4" key="1">
    <citation type="journal article" date="2023" name="GigaByte">
        <title>Genome assembly of the bearded iris, Iris pallida Lam.</title>
        <authorList>
            <person name="Bruccoleri R.E."/>
            <person name="Oakeley E.J."/>
            <person name="Faust A.M.E."/>
            <person name="Altorfer M."/>
            <person name="Dessus-Babus S."/>
            <person name="Burckhardt D."/>
            <person name="Oertli M."/>
            <person name="Naumann U."/>
            <person name="Petersen F."/>
            <person name="Wong J."/>
        </authorList>
    </citation>
    <scope>NUCLEOTIDE SEQUENCE</scope>
    <source>
        <strain evidence="4">GSM-AAB239-AS_SAM_17_03QT</strain>
    </source>
</reference>
<dbReference type="GO" id="GO:0008168">
    <property type="term" value="F:methyltransferase activity"/>
    <property type="evidence" value="ECO:0007669"/>
    <property type="project" value="InterPro"/>
</dbReference>
<dbReference type="EMBL" id="JANAVB010002395">
    <property type="protein sequence ID" value="KAJ6851128.1"/>
    <property type="molecule type" value="Genomic_DNA"/>
</dbReference>
<dbReference type="InterPro" id="IPR005299">
    <property type="entry name" value="MeTrfase_7"/>
</dbReference>
<dbReference type="AlphaFoldDB" id="A0AAX6IDH6"/>
<accession>A0AAX6IDH6</accession>
<dbReference type="Pfam" id="PF03492">
    <property type="entry name" value="Methyltransf_7"/>
    <property type="match status" value="1"/>
</dbReference>
<comment type="caution">
    <text evidence="4">The sequence shown here is derived from an EMBL/GenBank/DDBJ whole genome shotgun (WGS) entry which is preliminary data.</text>
</comment>
<dbReference type="InterPro" id="IPR029063">
    <property type="entry name" value="SAM-dependent_MTases_sf"/>
</dbReference>
<dbReference type="PANTHER" id="PTHR31009">
    <property type="entry name" value="S-ADENOSYL-L-METHIONINE:CARBOXYL METHYLTRANSFERASE FAMILY PROTEIN"/>
    <property type="match status" value="1"/>
</dbReference>
<evidence type="ECO:0000313" key="4">
    <source>
        <dbReference type="EMBL" id="KAJ6851128.1"/>
    </source>
</evidence>
<keyword evidence="3" id="KW-1133">Transmembrane helix</keyword>
<dbReference type="InterPro" id="IPR042086">
    <property type="entry name" value="MeTrfase_capping"/>
</dbReference>
<gene>
    <name evidence="4" type="ORF">M6B38_260655</name>
</gene>
<organism evidence="4 5">
    <name type="scientific">Iris pallida</name>
    <name type="common">Sweet iris</name>
    <dbReference type="NCBI Taxonomy" id="29817"/>
    <lineage>
        <taxon>Eukaryota</taxon>
        <taxon>Viridiplantae</taxon>
        <taxon>Streptophyta</taxon>
        <taxon>Embryophyta</taxon>
        <taxon>Tracheophyta</taxon>
        <taxon>Spermatophyta</taxon>
        <taxon>Magnoliopsida</taxon>
        <taxon>Liliopsida</taxon>
        <taxon>Asparagales</taxon>
        <taxon>Iridaceae</taxon>
        <taxon>Iridoideae</taxon>
        <taxon>Irideae</taxon>
        <taxon>Iris</taxon>
    </lineage>
</organism>
<dbReference type="GO" id="GO:0046872">
    <property type="term" value="F:metal ion binding"/>
    <property type="evidence" value="ECO:0007669"/>
    <property type="project" value="UniProtKB-KW"/>
</dbReference>
<evidence type="ECO:0000256" key="2">
    <source>
        <dbReference type="ARBA" id="ARBA00022842"/>
    </source>
</evidence>
<evidence type="ECO:0000313" key="5">
    <source>
        <dbReference type="Proteomes" id="UP001140949"/>
    </source>
</evidence>
<proteinExistence type="predicted"/>